<accession>A0ABN8DUK7</accession>
<evidence type="ECO:0008006" key="3">
    <source>
        <dbReference type="Google" id="ProtNLM"/>
    </source>
</evidence>
<evidence type="ECO:0000313" key="2">
    <source>
        <dbReference type="Proteomes" id="UP000838672"/>
    </source>
</evidence>
<keyword evidence="2" id="KW-1185">Reference proteome</keyword>
<protein>
    <recommendedName>
        <fullName evidence="3">Lipoprotein</fullName>
    </recommendedName>
</protein>
<reference evidence="1" key="1">
    <citation type="submission" date="2021-11" db="EMBL/GenBank/DDBJ databases">
        <authorList>
            <person name="Rodrigo-Torres L."/>
            <person name="Arahal R. D."/>
            <person name="Lucena T."/>
        </authorList>
    </citation>
    <scope>NUCLEOTIDE SEQUENCE</scope>
    <source>
        <strain evidence="1">CECT 7929</strain>
    </source>
</reference>
<dbReference type="Proteomes" id="UP000838672">
    <property type="component" value="Unassembled WGS sequence"/>
</dbReference>
<sequence>MHTETFLGTILLLVNALSIDAQPTGIPQQKCAIEREQPADGSNQIMRGTLSINVDAGTATLTLCAAQDAIALEIDPGTIAFLMEHTASPEFYIETDVAYHAPDYYLSEISYASTEIDPCNQPTWRINGTEPFWQLTYQDGWQFDLMGEITPMQVERIEQSTGHQLFVGNNGNRIHLNQGDCSDGMSDSIFTWQAEVVVDGQTYKGCAILPVDMPLPEK</sequence>
<gene>
    <name evidence="1" type="ORF">VST7929_02671</name>
</gene>
<evidence type="ECO:0000313" key="1">
    <source>
        <dbReference type="EMBL" id="CAH0534721.1"/>
    </source>
</evidence>
<dbReference type="EMBL" id="CAKLDI010000001">
    <property type="protein sequence ID" value="CAH0534721.1"/>
    <property type="molecule type" value="Genomic_DNA"/>
</dbReference>
<organism evidence="1 2">
    <name type="scientific">Vibrio stylophorae</name>
    <dbReference type="NCBI Taxonomy" id="659351"/>
    <lineage>
        <taxon>Bacteria</taxon>
        <taxon>Pseudomonadati</taxon>
        <taxon>Pseudomonadota</taxon>
        <taxon>Gammaproteobacteria</taxon>
        <taxon>Vibrionales</taxon>
        <taxon>Vibrionaceae</taxon>
        <taxon>Vibrio</taxon>
    </lineage>
</organism>
<dbReference type="RefSeq" id="WP_237467751.1">
    <property type="nucleotide sequence ID" value="NZ_CAKLDI010000001.1"/>
</dbReference>
<proteinExistence type="predicted"/>
<name>A0ABN8DUK7_9VIBR</name>
<comment type="caution">
    <text evidence="1">The sequence shown here is derived from an EMBL/GenBank/DDBJ whole genome shotgun (WGS) entry which is preliminary data.</text>
</comment>